<evidence type="ECO:0008006" key="4">
    <source>
        <dbReference type="Google" id="ProtNLM"/>
    </source>
</evidence>
<dbReference type="PANTHER" id="PTHR31912:SF34">
    <property type="entry name" value="NOTOCHORD-RELATED PROTEIN"/>
    <property type="match status" value="1"/>
</dbReference>
<feature type="compositionally biased region" description="Acidic residues" evidence="1">
    <location>
        <begin position="490"/>
        <end position="502"/>
    </location>
</feature>
<feature type="compositionally biased region" description="Polar residues" evidence="1">
    <location>
        <begin position="7"/>
        <end position="17"/>
    </location>
</feature>
<organism evidence="2 3">
    <name type="scientific">Gymnopus androsaceus JB14</name>
    <dbReference type="NCBI Taxonomy" id="1447944"/>
    <lineage>
        <taxon>Eukaryota</taxon>
        <taxon>Fungi</taxon>
        <taxon>Dikarya</taxon>
        <taxon>Basidiomycota</taxon>
        <taxon>Agaricomycotina</taxon>
        <taxon>Agaricomycetes</taxon>
        <taxon>Agaricomycetidae</taxon>
        <taxon>Agaricales</taxon>
        <taxon>Marasmiineae</taxon>
        <taxon>Omphalotaceae</taxon>
        <taxon>Gymnopus</taxon>
    </lineage>
</organism>
<dbReference type="Proteomes" id="UP000799118">
    <property type="component" value="Unassembled WGS sequence"/>
</dbReference>
<keyword evidence="3" id="KW-1185">Reference proteome</keyword>
<evidence type="ECO:0000256" key="1">
    <source>
        <dbReference type="SAM" id="MobiDB-lite"/>
    </source>
</evidence>
<proteinExistence type="predicted"/>
<sequence>MHAAPLSQPNQSTSSSLGPELSPDPLMTDDIDMDSFNTAWETESPEVTSLPPEFVDSLEAYLNINEVFDQESDSDEEVERSDSEESQKSDADLGKLSFPHTSQDPHSPYFPWPDRETCVLDILRHIPRCAFSRKQNTAIHWAMLALGVSNLPSDRTMDAIDQEMQRMCGIRSIRYEGKLGHVYYANDFAAILAQEMSNPSVRAHLKFLPEDSGNHLSQANQADRWLKELDPDLLTPVQHLAGQDFFTLEPAILTRKRVCMPSRWFIRDKNLFAKAWTMRIIDDELFGSGWAVQTFNEIEIPAADFVIAFNQFQTTHITLGLPDPCAIVAEEDSSDDFANWEKTVPSEGNRWRKKSQGKRVFAFPIWLYCDDTSGNLSKKWNKHNSFLFTAAGLPRHLCNKESNIHFLSTSNIAPPLEMLDGIVEQLIQAQETGVWAWDAQLQDLVLLVPSVLGLLGDNPMQSELSCHIGFMGRLFCRVCWASGKVESEEPSAEIPLDTEDGNISDASVNSNSGKKPRGKKGLESMANMIARITVFMKRGIPRNREETCKELKLQFTEASRIGGGAQFKRLKTESGIKDTYQAVFIDQIQAIATKKSIPKAVREREITKLKQSFPRYTTSPVWRIKCLDPHQDTPVKILHVILLGVVKYYWRDAVARTKKDHDVLIGRLSTFNTWGLNLSPLPGKTLVNYAGSLTGRDFRAIAQAAPFVLYGLLSDDQLEVWKALADLVTLVWQPEIHDIDKYLVDLEKTIDYFLACTCRLTPRWFNKPKFHVLLHLPEHIRRFGPAMLFATEGFESFNAIICAQSVHSNRHAPSKDIAHAMARGNRIRHLVNGDFNDRKYWKTSTSAVNTLLNIMDFDAKILGLRTQSAFNDEDGLTYGAGPTGELVNIFTIGLY</sequence>
<dbReference type="PANTHER" id="PTHR31912">
    <property type="entry name" value="IP13529P"/>
    <property type="match status" value="1"/>
</dbReference>
<evidence type="ECO:0000313" key="3">
    <source>
        <dbReference type="Proteomes" id="UP000799118"/>
    </source>
</evidence>
<name>A0A6A4I525_9AGAR</name>
<feature type="region of interest" description="Disordered" evidence="1">
    <location>
        <begin position="490"/>
        <end position="520"/>
    </location>
</feature>
<accession>A0A6A4I525</accession>
<dbReference type="AlphaFoldDB" id="A0A6A4I525"/>
<feature type="compositionally biased region" description="Polar residues" evidence="1">
    <location>
        <begin position="35"/>
        <end position="47"/>
    </location>
</feature>
<gene>
    <name evidence="2" type="ORF">BT96DRAFT_1076190</name>
</gene>
<feature type="compositionally biased region" description="Acidic residues" evidence="1">
    <location>
        <begin position="68"/>
        <end position="79"/>
    </location>
</feature>
<feature type="compositionally biased region" description="Polar residues" evidence="1">
    <location>
        <begin position="504"/>
        <end position="513"/>
    </location>
</feature>
<feature type="compositionally biased region" description="Basic and acidic residues" evidence="1">
    <location>
        <begin position="80"/>
        <end position="93"/>
    </location>
</feature>
<protein>
    <recommendedName>
        <fullName evidence="4">DUF4218 domain-containing protein</fullName>
    </recommendedName>
</protein>
<dbReference type="OrthoDB" id="2246127at2759"/>
<feature type="region of interest" description="Disordered" evidence="1">
    <location>
        <begin position="1"/>
        <end position="52"/>
    </location>
</feature>
<dbReference type="EMBL" id="ML769421">
    <property type="protein sequence ID" value="KAE9403865.1"/>
    <property type="molecule type" value="Genomic_DNA"/>
</dbReference>
<reference evidence="2" key="1">
    <citation type="journal article" date="2019" name="Environ. Microbiol.">
        <title>Fungal ecological strategies reflected in gene transcription - a case study of two litter decomposers.</title>
        <authorList>
            <person name="Barbi F."/>
            <person name="Kohler A."/>
            <person name="Barry K."/>
            <person name="Baskaran P."/>
            <person name="Daum C."/>
            <person name="Fauchery L."/>
            <person name="Ihrmark K."/>
            <person name="Kuo A."/>
            <person name="LaButti K."/>
            <person name="Lipzen A."/>
            <person name="Morin E."/>
            <person name="Grigoriev I.V."/>
            <person name="Henrissat B."/>
            <person name="Lindahl B."/>
            <person name="Martin F."/>
        </authorList>
    </citation>
    <scope>NUCLEOTIDE SEQUENCE</scope>
    <source>
        <strain evidence="2">JB14</strain>
    </source>
</reference>
<feature type="region of interest" description="Disordered" evidence="1">
    <location>
        <begin position="68"/>
        <end position="109"/>
    </location>
</feature>
<evidence type="ECO:0000313" key="2">
    <source>
        <dbReference type="EMBL" id="KAE9403865.1"/>
    </source>
</evidence>